<dbReference type="PANTHER" id="PTHR37259">
    <property type="entry name" value="OS07G0474300 PROTEIN"/>
    <property type="match status" value="1"/>
</dbReference>
<name>J3MKS1_ORYBR</name>
<keyword evidence="3" id="KW-1185">Reference proteome</keyword>
<dbReference type="AlphaFoldDB" id="J3MKS1"/>
<reference evidence="2" key="2">
    <citation type="submission" date="2013-04" db="UniProtKB">
        <authorList>
            <consortium name="EnsemblPlants"/>
        </authorList>
    </citation>
    <scope>IDENTIFICATION</scope>
</reference>
<feature type="region of interest" description="Disordered" evidence="1">
    <location>
        <begin position="98"/>
        <end position="126"/>
    </location>
</feature>
<feature type="compositionally biased region" description="Low complexity" evidence="1">
    <location>
        <begin position="103"/>
        <end position="112"/>
    </location>
</feature>
<proteinExistence type="predicted"/>
<dbReference type="Gramene" id="OB07G20030.1">
    <property type="protein sequence ID" value="OB07G20030.1"/>
    <property type="gene ID" value="OB07G20030"/>
</dbReference>
<evidence type="ECO:0000313" key="3">
    <source>
        <dbReference type="Proteomes" id="UP000006038"/>
    </source>
</evidence>
<dbReference type="PANTHER" id="PTHR37259:SF2">
    <property type="entry name" value="OS07G0474300 PROTEIN"/>
    <property type="match status" value="1"/>
</dbReference>
<sequence>MVHLVGTLWNGDWILSVPLGTRASSSCSFQLSIARRRPRALTNKKEVTEAQPGRGVSSVILVVELAMTHIVFLCKRKQLLFDFDQVLDPWTAPRRLRPRPHRSAAAARPPVACSVQTTPGSIKKASTPMRSSICALPTACLDPSPRAKLDFAAVPSPARAAAAAGKENRYVKDELARDLAVPAMPTWTAAPPTSPLFERGRLYDLYSARRNERLKRKHGFPVVEEEAEAMAADPCVAVELSKRRGAKKAGAESVRRAMPAAAAEFSYSSRATTTLGLRSSLRTSKEMKKASVPSFTGAKSSVIKDRRASTRSSARRF</sequence>
<feature type="region of interest" description="Disordered" evidence="1">
    <location>
        <begin position="280"/>
        <end position="317"/>
    </location>
</feature>
<protein>
    <submittedName>
        <fullName evidence="2">Uncharacterized protein</fullName>
    </submittedName>
</protein>
<organism evidence="2">
    <name type="scientific">Oryza brachyantha</name>
    <name type="common">malo sina</name>
    <dbReference type="NCBI Taxonomy" id="4533"/>
    <lineage>
        <taxon>Eukaryota</taxon>
        <taxon>Viridiplantae</taxon>
        <taxon>Streptophyta</taxon>
        <taxon>Embryophyta</taxon>
        <taxon>Tracheophyta</taxon>
        <taxon>Spermatophyta</taxon>
        <taxon>Magnoliopsida</taxon>
        <taxon>Liliopsida</taxon>
        <taxon>Poales</taxon>
        <taxon>Poaceae</taxon>
        <taxon>BOP clade</taxon>
        <taxon>Oryzoideae</taxon>
        <taxon>Oryzeae</taxon>
        <taxon>Oryzinae</taxon>
        <taxon>Oryza</taxon>
    </lineage>
</organism>
<accession>J3MKS1</accession>
<dbReference type="Proteomes" id="UP000006038">
    <property type="component" value="Chromosome 7"/>
</dbReference>
<evidence type="ECO:0000256" key="1">
    <source>
        <dbReference type="SAM" id="MobiDB-lite"/>
    </source>
</evidence>
<evidence type="ECO:0000313" key="2">
    <source>
        <dbReference type="EnsemblPlants" id="OB07G20030.1"/>
    </source>
</evidence>
<dbReference type="HOGENOM" id="CLU_076217_0_0_1"/>
<reference evidence="2" key="1">
    <citation type="journal article" date="2013" name="Nat. Commun.">
        <title>Whole-genome sequencing of Oryza brachyantha reveals mechanisms underlying Oryza genome evolution.</title>
        <authorList>
            <person name="Chen J."/>
            <person name="Huang Q."/>
            <person name="Gao D."/>
            <person name="Wang J."/>
            <person name="Lang Y."/>
            <person name="Liu T."/>
            <person name="Li B."/>
            <person name="Bai Z."/>
            <person name="Luis Goicoechea J."/>
            <person name="Liang C."/>
            <person name="Chen C."/>
            <person name="Zhang W."/>
            <person name="Sun S."/>
            <person name="Liao Y."/>
            <person name="Zhang X."/>
            <person name="Yang L."/>
            <person name="Song C."/>
            <person name="Wang M."/>
            <person name="Shi J."/>
            <person name="Liu G."/>
            <person name="Liu J."/>
            <person name="Zhou H."/>
            <person name="Zhou W."/>
            <person name="Yu Q."/>
            <person name="An N."/>
            <person name="Chen Y."/>
            <person name="Cai Q."/>
            <person name="Wang B."/>
            <person name="Liu B."/>
            <person name="Min J."/>
            <person name="Huang Y."/>
            <person name="Wu H."/>
            <person name="Li Z."/>
            <person name="Zhang Y."/>
            <person name="Yin Y."/>
            <person name="Song W."/>
            <person name="Jiang J."/>
            <person name="Jackson S.A."/>
            <person name="Wing R.A."/>
            <person name="Wang J."/>
            <person name="Chen M."/>
        </authorList>
    </citation>
    <scope>NUCLEOTIDE SEQUENCE [LARGE SCALE GENOMIC DNA]</scope>
    <source>
        <strain evidence="2">cv. IRGC 101232</strain>
    </source>
</reference>
<dbReference type="eggNOG" id="ENOG502RZB1">
    <property type="taxonomic scope" value="Eukaryota"/>
</dbReference>
<dbReference type="OMA" id="VACSVQT"/>
<dbReference type="EnsemblPlants" id="OB07G20030.1">
    <property type="protein sequence ID" value="OB07G20030.1"/>
    <property type="gene ID" value="OB07G20030"/>
</dbReference>